<proteinExistence type="predicted"/>
<sequence length="169" mass="18179">MVGVVELRPGTPPAEDPRGLAFIGDASRLTKLAGKLPRRSLFGPVTHAFIYDPAVVEPDTANGRAWVMTLGDEETAHTEAVWAMIQRISPVPLVDAWRDTVLARLGGAVVQDLNHHAKVTWPTLGPVRASLIDLGESFSQAISELVKTRVLTRQVDTGGTTPQEMPLAA</sequence>
<gene>
    <name evidence="1" type="ORF">EZJ19_07860</name>
</gene>
<reference evidence="1 2" key="1">
    <citation type="submission" date="2019-03" db="EMBL/GenBank/DDBJ databases">
        <title>Genome sequence of Thiobacillaceae bacterium LSR1, a sulfur-oxidizing bacterium isolated from freshwater sediment.</title>
        <authorList>
            <person name="Li S."/>
        </authorList>
    </citation>
    <scope>NUCLEOTIDE SEQUENCE [LARGE SCALE GENOMIC DNA]</scope>
    <source>
        <strain evidence="1 2">LSR1</strain>
    </source>
</reference>
<organism evidence="1 2">
    <name type="scientific">Parasulfuritortus cantonensis</name>
    <dbReference type="NCBI Taxonomy" id="2528202"/>
    <lineage>
        <taxon>Bacteria</taxon>
        <taxon>Pseudomonadati</taxon>
        <taxon>Pseudomonadota</taxon>
        <taxon>Betaproteobacteria</taxon>
        <taxon>Nitrosomonadales</taxon>
        <taxon>Thiobacillaceae</taxon>
        <taxon>Parasulfuritortus</taxon>
    </lineage>
</organism>
<protein>
    <submittedName>
        <fullName evidence="1">Uncharacterized protein</fullName>
    </submittedName>
</protein>
<dbReference type="OrthoDB" id="5563425at2"/>
<dbReference type="Proteomes" id="UP000295443">
    <property type="component" value="Unassembled WGS sequence"/>
</dbReference>
<dbReference type="AlphaFoldDB" id="A0A4R1BDT4"/>
<comment type="caution">
    <text evidence="1">The sequence shown here is derived from an EMBL/GenBank/DDBJ whole genome shotgun (WGS) entry which is preliminary data.</text>
</comment>
<name>A0A4R1BDT4_9PROT</name>
<evidence type="ECO:0000313" key="1">
    <source>
        <dbReference type="EMBL" id="TCJ15214.1"/>
    </source>
</evidence>
<accession>A0A4R1BDT4</accession>
<keyword evidence="2" id="KW-1185">Reference proteome</keyword>
<evidence type="ECO:0000313" key="2">
    <source>
        <dbReference type="Proteomes" id="UP000295443"/>
    </source>
</evidence>
<dbReference type="EMBL" id="SJZB01000029">
    <property type="protein sequence ID" value="TCJ15214.1"/>
    <property type="molecule type" value="Genomic_DNA"/>
</dbReference>
<dbReference type="RefSeq" id="WP_131446340.1">
    <property type="nucleotide sequence ID" value="NZ_SJZB01000029.1"/>
</dbReference>